<dbReference type="InterPro" id="IPR006439">
    <property type="entry name" value="HAD-SF_hydro_IA"/>
</dbReference>
<dbReference type="OrthoDB" id="9797743at2"/>
<dbReference type="PANTHER" id="PTHR43434:SF1">
    <property type="entry name" value="PHOSPHOGLYCOLATE PHOSPHATASE"/>
    <property type="match status" value="1"/>
</dbReference>
<dbReference type="GO" id="GO:0008967">
    <property type="term" value="F:phosphoglycolate phosphatase activity"/>
    <property type="evidence" value="ECO:0007669"/>
    <property type="project" value="TreeGrafter"/>
</dbReference>
<evidence type="ECO:0000256" key="2">
    <source>
        <dbReference type="ARBA" id="ARBA00022842"/>
    </source>
</evidence>
<keyword evidence="2" id="KW-0460">Magnesium</keyword>
<dbReference type="InterPro" id="IPR023214">
    <property type="entry name" value="HAD_sf"/>
</dbReference>
<dbReference type="SFLD" id="SFLDG01129">
    <property type="entry name" value="C1.5:_HAD__Beta-PGM__Phosphata"/>
    <property type="match status" value="1"/>
</dbReference>
<dbReference type="InterPro" id="IPR036412">
    <property type="entry name" value="HAD-like_sf"/>
</dbReference>
<reference evidence="3 4" key="1">
    <citation type="submission" date="2019-04" db="EMBL/GenBank/DDBJ databases">
        <title>Bacillus sediminilitoris sp. nov., isolated from a tidal flat sediment on the East China Sea.</title>
        <authorList>
            <person name="Wei Y."/>
            <person name="Mao H."/>
            <person name="Fang J."/>
        </authorList>
    </citation>
    <scope>NUCLEOTIDE SEQUENCE [LARGE SCALE GENOMIC DNA]</scope>
    <source>
        <strain evidence="3 4">DSL-17</strain>
    </source>
</reference>
<dbReference type="Proteomes" id="UP000310334">
    <property type="component" value="Unassembled WGS sequence"/>
</dbReference>
<evidence type="ECO:0000313" key="4">
    <source>
        <dbReference type="Proteomes" id="UP000310334"/>
    </source>
</evidence>
<dbReference type="NCBIfam" id="TIGR01549">
    <property type="entry name" value="HAD-SF-IA-v1"/>
    <property type="match status" value="1"/>
</dbReference>
<accession>A0A4V3WEB5</accession>
<dbReference type="InterPro" id="IPR050155">
    <property type="entry name" value="HAD-like_hydrolase_sf"/>
</dbReference>
<proteinExistence type="predicted"/>
<name>A0A4V3WEB5_9BACI</name>
<dbReference type="SFLD" id="SFLDS00003">
    <property type="entry name" value="Haloacid_Dehalogenase"/>
    <property type="match status" value="1"/>
</dbReference>
<dbReference type="EMBL" id="SSNT01000025">
    <property type="protein sequence ID" value="THF75685.1"/>
    <property type="molecule type" value="Genomic_DNA"/>
</dbReference>
<evidence type="ECO:0000256" key="1">
    <source>
        <dbReference type="ARBA" id="ARBA00022801"/>
    </source>
</evidence>
<keyword evidence="4" id="KW-1185">Reference proteome</keyword>
<dbReference type="Pfam" id="PF13419">
    <property type="entry name" value="HAD_2"/>
    <property type="match status" value="1"/>
</dbReference>
<protein>
    <submittedName>
        <fullName evidence="3">HAD family hydrolase</fullName>
    </submittedName>
</protein>
<comment type="caution">
    <text evidence="3">The sequence shown here is derived from an EMBL/GenBank/DDBJ whole genome shotgun (WGS) entry which is preliminary data.</text>
</comment>
<dbReference type="SUPFAM" id="SSF56784">
    <property type="entry name" value="HAD-like"/>
    <property type="match status" value="1"/>
</dbReference>
<dbReference type="InterPro" id="IPR041492">
    <property type="entry name" value="HAD_2"/>
</dbReference>
<dbReference type="InterPro" id="IPR023198">
    <property type="entry name" value="PGP-like_dom2"/>
</dbReference>
<dbReference type="AlphaFoldDB" id="A0A4V3WEB5"/>
<dbReference type="Gene3D" id="3.40.50.1000">
    <property type="entry name" value="HAD superfamily/HAD-like"/>
    <property type="match status" value="1"/>
</dbReference>
<dbReference type="PANTHER" id="PTHR43434">
    <property type="entry name" value="PHOSPHOGLYCOLATE PHOSPHATASE"/>
    <property type="match status" value="1"/>
</dbReference>
<organism evidence="3 4">
    <name type="scientific">Metabacillus sediminilitoris</name>
    <dbReference type="NCBI Taxonomy" id="2567941"/>
    <lineage>
        <taxon>Bacteria</taxon>
        <taxon>Bacillati</taxon>
        <taxon>Bacillota</taxon>
        <taxon>Bacilli</taxon>
        <taxon>Bacillales</taxon>
        <taxon>Bacillaceae</taxon>
        <taxon>Metabacillus</taxon>
    </lineage>
</organism>
<gene>
    <name evidence="3" type="ORF">E6W99_23180</name>
</gene>
<dbReference type="GO" id="GO:0005829">
    <property type="term" value="C:cytosol"/>
    <property type="evidence" value="ECO:0007669"/>
    <property type="project" value="TreeGrafter"/>
</dbReference>
<evidence type="ECO:0000313" key="3">
    <source>
        <dbReference type="EMBL" id="THF75685.1"/>
    </source>
</evidence>
<sequence>MEVSLYFICNVQSQLSNTDELSYFEKANVNGGEVLMIKGILFDKDGTLLQFGTIWIKVVEEIIDDLLKMIGKTGNRDLQKQLCLSIGLRNGEVDEKGHLASGTTLDIANAFQAVLPKQVPLLHQWVSENILKKTKQLIEYVKPVCNLSSLFSAIKQKGVIIGIATADDYETTVLCLHHLGIKNEIQFLGTADLYEKKPGTQVVEKFCEQFGLEKEEVAVVGDTVVDLKTAQNSKVRYGIGVLSGVGSKQELQSLADFVIPNVEHLINSNNEFIWE</sequence>
<keyword evidence="1 3" id="KW-0378">Hydrolase</keyword>
<dbReference type="Gene3D" id="1.10.150.240">
    <property type="entry name" value="Putative phosphatase, domain 2"/>
    <property type="match status" value="1"/>
</dbReference>
<dbReference type="GO" id="GO:0006281">
    <property type="term" value="P:DNA repair"/>
    <property type="evidence" value="ECO:0007669"/>
    <property type="project" value="TreeGrafter"/>
</dbReference>